<sequence>LDFLHVLLYDISFNCSSLQYTCAFTNAADGIQPLFSEKRVLEGADVTLSCKYTAVNINNLQWYRQYPGSEPEFLIFLTEAQGASNSTLRLTAKADKQQKQVDLNISRTAVSDSALYYCALVPTVTETHQTLY</sequence>
<proteinExistence type="predicted"/>
<evidence type="ECO:0000256" key="1">
    <source>
        <dbReference type="ARBA" id="ARBA00022729"/>
    </source>
</evidence>
<dbReference type="Ensembl" id="ENSAMXT00005010743.1">
    <property type="protein sequence ID" value="ENSAMXP00005009648.1"/>
    <property type="gene ID" value="ENSAMXG00005005460.1"/>
</dbReference>
<evidence type="ECO:0000313" key="7">
    <source>
        <dbReference type="Ensembl" id="ENSAMXP00005009648.1"/>
    </source>
</evidence>
<keyword evidence="5" id="KW-1279">T cell receptor</keyword>
<protein>
    <recommendedName>
        <fullName evidence="6">Ig-like domain-containing protein</fullName>
    </recommendedName>
</protein>
<dbReference type="Proteomes" id="UP000694621">
    <property type="component" value="Unplaced"/>
</dbReference>
<dbReference type="InterPro" id="IPR003599">
    <property type="entry name" value="Ig_sub"/>
</dbReference>
<keyword evidence="4" id="KW-0393">Immunoglobulin domain</keyword>
<evidence type="ECO:0000256" key="5">
    <source>
        <dbReference type="ARBA" id="ARBA00043266"/>
    </source>
</evidence>
<reference evidence="7" key="1">
    <citation type="submission" date="2025-08" db="UniProtKB">
        <authorList>
            <consortium name="Ensembl"/>
        </authorList>
    </citation>
    <scope>IDENTIFICATION</scope>
</reference>
<dbReference type="InterPro" id="IPR013783">
    <property type="entry name" value="Ig-like_fold"/>
</dbReference>
<dbReference type="SUPFAM" id="SSF48726">
    <property type="entry name" value="Immunoglobulin"/>
    <property type="match status" value="1"/>
</dbReference>
<organism evidence="7 8">
    <name type="scientific">Astyanax mexicanus</name>
    <name type="common">Blind cave fish</name>
    <name type="synonym">Astyanax fasciatus mexicanus</name>
    <dbReference type="NCBI Taxonomy" id="7994"/>
    <lineage>
        <taxon>Eukaryota</taxon>
        <taxon>Metazoa</taxon>
        <taxon>Chordata</taxon>
        <taxon>Craniata</taxon>
        <taxon>Vertebrata</taxon>
        <taxon>Euteleostomi</taxon>
        <taxon>Actinopterygii</taxon>
        <taxon>Neopterygii</taxon>
        <taxon>Teleostei</taxon>
        <taxon>Ostariophysi</taxon>
        <taxon>Characiformes</taxon>
        <taxon>Characoidei</taxon>
        <taxon>Acestrorhamphidae</taxon>
        <taxon>Acestrorhamphinae</taxon>
        <taxon>Astyanax</taxon>
    </lineage>
</organism>
<dbReference type="PROSITE" id="PS50835">
    <property type="entry name" value="IG_LIKE"/>
    <property type="match status" value="1"/>
</dbReference>
<dbReference type="InterPro" id="IPR051287">
    <property type="entry name" value="TCR_variable_region"/>
</dbReference>
<keyword evidence="2" id="KW-1064">Adaptive immunity</keyword>
<dbReference type="PANTHER" id="PTHR19367:SF18">
    <property type="entry name" value="T CELL RECEPTOR ALPHA VARIABLE 16"/>
    <property type="match status" value="1"/>
</dbReference>
<keyword evidence="3" id="KW-0675">Receptor</keyword>
<evidence type="ECO:0000256" key="4">
    <source>
        <dbReference type="ARBA" id="ARBA00023319"/>
    </source>
</evidence>
<evidence type="ECO:0000256" key="3">
    <source>
        <dbReference type="ARBA" id="ARBA00023170"/>
    </source>
</evidence>
<dbReference type="InterPro" id="IPR013106">
    <property type="entry name" value="Ig_V-set"/>
</dbReference>
<dbReference type="GO" id="GO:0002250">
    <property type="term" value="P:adaptive immune response"/>
    <property type="evidence" value="ECO:0007669"/>
    <property type="project" value="UniProtKB-KW"/>
</dbReference>
<feature type="domain" description="Ig-like" evidence="6">
    <location>
        <begin position="33"/>
        <end position="118"/>
    </location>
</feature>
<dbReference type="SMART" id="SM00409">
    <property type="entry name" value="IG"/>
    <property type="match status" value="1"/>
</dbReference>
<dbReference type="GO" id="GO:0042101">
    <property type="term" value="C:T cell receptor complex"/>
    <property type="evidence" value="ECO:0007669"/>
    <property type="project" value="UniProtKB-KW"/>
</dbReference>
<dbReference type="SMART" id="SM00406">
    <property type="entry name" value="IGv"/>
    <property type="match status" value="1"/>
</dbReference>
<keyword evidence="5" id="KW-0391">Immunity</keyword>
<evidence type="ECO:0000313" key="8">
    <source>
        <dbReference type="Proteomes" id="UP000694621"/>
    </source>
</evidence>
<accession>A0A8B9HFS8</accession>
<dbReference type="Gene3D" id="2.60.40.10">
    <property type="entry name" value="Immunoglobulins"/>
    <property type="match status" value="1"/>
</dbReference>
<dbReference type="PANTHER" id="PTHR19367">
    <property type="entry name" value="T-CELL RECEPTOR ALPHA CHAIN V REGION"/>
    <property type="match status" value="1"/>
</dbReference>
<dbReference type="AlphaFoldDB" id="A0A8B9HFS8"/>
<dbReference type="InterPro" id="IPR007110">
    <property type="entry name" value="Ig-like_dom"/>
</dbReference>
<dbReference type="InterPro" id="IPR036179">
    <property type="entry name" value="Ig-like_dom_sf"/>
</dbReference>
<name>A0A8B9HFS8_ASTMX</name>
<keyword evidence="1" id="KW-0732">Signal</keyword>
<evidence type="ECO:0000259" key="6">
    <source>
        <dbReference type="PROSITE" id="PS50835"/>
    </source>
</evidence>
<evidence type="ECO:0000256" key="2">
    <source>
        <dbReference type="ARBA" id="ARBA00023130"/>
    </source>
</evidence>
<dbReference type="Pfam" id="PF07686">
    <property type="entry name" value="V-set"/>
    <property type="match status" value="1"/>
</dbReference>